<dbReference type="SUPFAM" id="SSF140931">
    <property type="entry name" value="Fic-like"/>
    <property type="match status" value="1"/>
</dbReference>
<dbReference type="GO" id="GO:0042803">
    <property type="term" value="F:protein homodimerization activity"/>
    <property type="evidence" value="ECO:0007669"/>
    <property type="project" value="UniProtKB-UniRule"/>
</dbReference>
<dbReference type="PANTHER" id="PTHR13504">
    <property type="entry name" value="FIDO DOMAIN-CONTAINING PROTEIN DDB_G0283145"/>
    <property type="match status" value="1"/>
</dbReference>
<dbReference type="PROSITE" id="PS51459">
    <property type="entry name" value="FIDO"/>
    <property type="match status" value="1"/>
</dbReference>
<dbReference type="GO" id="GO:0005524">
    <property type="term" value="F:ATP binding"/>
    <property type="evidence" value="ECO:0007669"/>
    <property type="project" value="UniProtKB-UniRule"/>
</dbReference>
<dbReference type="InterPro" id="IPR025758">
    <property type="entry name" value="Fic/DOC_N"/>
</dbReference>
<reference evidence="3" key="1">
    <citation type="submission" date="2016-09" db="EMBL/GenBank/DDBJ databases">
        <authorList>
            <person name="Lysoe E."/>
        </authorList>
    </citation>
    <scope>NUCLEOTIDE SEQUENCE [LARGE SCALE GENOMIC DNA]</scope>
    <source>
        <strain evidence="3">LJ96T</strain>
    </source>
</reference>
<comment type="subunit">
    <text evidence="1">Homodimer.</text>
</comment>
<dbReference type="SUPFAM" id="SSF46785">
    <property type="entry name" value="Winged helix' DNA-binding domain"/>
    <property type="match status" value="1"/>
</dbReference>
<dbReference type="Gene3D" id="1.10.3290.10">
    <property type="entry name" value="Fido-like domain"/>
    <property type="match status" value="1"/>
</dbReference>
<dbReference type="EC" id="2.7.7.108" evidence="1"/>
<evidence type="ECO:0000313" key="2">
    <source>
        <dbReference type="EMBL" id="APG06118.1"/>
    </source>
</evidence>
<keyword evidence="1" id="KW-0808">Transferase</keyword>
<dbReference type="PIRSF" id="PIRSF038925">
    <property type="entry name" value="AMP-prot_trans"/>
    <property type="match status" value="1"/>
</dbReference>
<name>A0A0G9HHL9_9GAMM</name>
<keyword evidence="1" id="KW-0547">Nucleotide-binding</keyword>
<dbReference type="InterPro" id="IPR026287">
    <property type="entry name" value="SoFic-like"/>
</dbReference>
<dbReference type="PATRIC" id="fig|1440763.5.peg.1029"/>
<dbReference type="GO" id="GO:0000287">
    <property type="term" value="F:magnesium ion binding"/>
    <property type="evidence" value="ECO:0007669"/>
    <property type="project" value="UniProtKB-UniRule"/>
</dbReference>
<sequence>MRHQDLTASRQRCLVKCDEPRSHCHALVPKTPRLLSMGPRANSAIQRAYEALGRLQDAVAHLPHTELITRSLARREAVQSSQIEGTRTQLSELLEYEATQGAEGNTPDALVTERYVVALKDGLDSLAAPGAEGITLDVVRRLHRVLMEGSHPHVRAGEWRDTQAWIGTGRIEDATFVPPPPAYIAACMEELEDSMLRYERGEEEHYELGIVARLAIAHAQFETIHPFADGNGRVGRLIMPLMLAEAGYPPLYLSGFLLRYRHAYYECLAGVQLKDHWDAWVEFLCRAVVDACDTSLSIARDMNDILAGWMTRLTDIRADAAAHRLPELLLGHPVTSINEVASLLGTSFQTASTAVDILVDRGILQDRYPSRKRNRIFHASELLSRLERN</sequence>
<comment type="catalytic activity">
    <reaction evidence="1">
        <text>L-threonyl-[protein] + ATP = 3-O-(5'-adenylyl)-L-threonyl-[protein] + diphosphate</text>
        <dbReference type="Rhea" id="RHEA:54292"/>
        <dbReference type="Rhea" id="RHEA-COMP:11060"/>
        <dbReference type="Rhea" id="RHEA-COMP:13847"/>
        <dbReference type="ChEBI" id="CHEBI:30013"/>
        <dbReference type="ChEBI" id="CHEBI:30616"/>
        <dbReference type="ChEBI" id="CHEBI:33019"/>
        <dbReference type="ChEBI" id="CHEBI:138113"/>
        <dbReference type="EC" id="2.7.7.108"/>
    </reaction>
</comment>
<dbReference type="EMBL" id="CP017480">
    <property type="protein sequence ID" value="APG06118.1"/>
    <property type="molecule type" value="Genomic_DNA"/>
</dbReference>
<comment type="catalytic activity">
    <reaction evidence="1">
        <text>L-tyrosyl-[protein] + ATP = O-(5'-adenylyl)-L-tyrosyl-[protein] + diphosphate</text>
        <dbReference type="Rhea" id="RHEA:54288"/>
        <dbReference type="Rhea" id="RHEA-COMP:10136"/>
        <dbReference type="Rhea" id="RHEA-COMP:13846"/>
        <dbReference type="ChEBI" id="CHEBI:30616"/>
        <dbReference type="ChEBI" id="CHEBI:33019"/>
        <dbReference type="ChEBI" id="CHEBI:46858"/>
        <dbReference type="ChEBI" id="CHEBI:83624"/>
        <dbReference type="EC" id="2.7.7.108"/>
    </reaction>
</comment>
<dbReference type="STRING" id="1440763.BJI69_20915"/>
<dbReference type="InterPro" id="IPR036597">
    <property type="entry name" value="Fido-like_dom_sf"/>
</dbReference>
<dbReference type="InterPro" id="IPR036390">
    <property type="entry name" value="WH_DNA-bd_sf"/>
</dbReference>
<evidence type="ECO:0000313" key="3">
    <source>
        <dbReference type="Proteomes" id="UP000182987"/>
    </source>
</evidence>
<keyword evidence="3" id="KW-1185">Reference proteome</keyword>
<dbReference type="KEGG" id="lrz:BJI69_20915"/>
<gene>
    <name evidence="2" type="ORF">BJI69_20915</name>
</gene>
<dbReference type="Proteomes" id="UP000182987">
    <property type="component" value="Chromosome"/>
</dbReference>
<dbReference type="PANTHER" id="PTHR13504:SF38">
    <property type="entry name" value="FIDO DOMAIN-CONTAINING PROTEIN"/>
    <property type="match status" value="1"/>
</dbReference>
<organism evidence="2 3">
    <name type="scientific">Luteibacter rhizovicinus DSM 16549</name>
    <dbReference type="NCBI Taxonomy" id="1440763"/>
    <lineage>
        <taxon>Bacteria</taxon>
        <taxon>Pseudomonadati</taxon>
        <taxon>Pseudomonadota</taxon>
        <taxon>Gammaproteobacteria</taxon>
        <taxon>Lysobacterales</taxon>
        <taxon>Rhodanobacteraceae</taxon>
        <taxon>Luteibacter</taxon>
    </lineage>
</organism>
<dbReference type="RefSeq" id="WP_046965847.1">
    <property type="nucleotide sequence ID" value="NZ_CP017480.1"/>
</dbReference>
<accession>A0A0G9HHL9</accession>
<keyword evidence="1" id="KW-0548">Nucleotidyltransferase</keyword>
<protein>
    <recommendedName>
        <fullName evidence="1">Protein adenylyltransferase</fullName>
        <ecNumber evidence="1">2.7.7.108</ecNumber>
    </recommendedName>
    <alternativeName>
        <fullName evidence="1">AMPylator</fullName>
    </alternativeName>
</protein>
<proteinExistence type="predicted"/>
<dbReference type="InterPro" id="IPR040198">
    <property type="entry name" value="Fido_containing"/>
</dbReference>
<evidence type="ECO:0000256" key="1">
    <source>
        <dbReference type="PIRNR" id="PIRNR038925"/>
    </source>
</evidence>
<comment type="function">
    <text evidence="1">Adenylyltransferase that mediates the addition of adenosine 5'-monophosphate (AMP) to specific residues of target proteins.</text>
</comment>
<dbReference type="Pfam" id="PF02661">
    <property type="entry name" value="Fic"/>
    <property type="match status" value="1"/>
</dbReference>
<dbReference type="AlphaFoldDB" id="A0A0G9HHL9"/>
<dbReference type="Pfam" id="PF13784">
    <property type="entry name" value="Fic_N"/>
    <property type="match status" value="1"/>
</dbReference>
<dbReference type="OrthoDB" id="9807853at2"/>
<keyword evidence="1" id="KW-0067">ATP-binding</keyword>
<dbReference type="GO" id="GO:0070733">
    <property type="term" value="F:AMPylase activity"/>
    <property type="evidence" value="ECO:0007669"/>
    <property type="project" value="UniProtKB-UniRule"/>
</dbReference>
<dbReference type="InterPro" id="IPR003812">
    <property type="entry name" value="Fido"/>
</dbReference>